<sequence>MGDTGELFYSRSENKKKTADLFSLRRAMDVSGSLFILTALSVLLGVIAVLIKISSKGPVIHKQIRLGQGGRKFTFYKFRSMHADADSSLHERYVRFLIQRENHGADENKQVWKKLKDDSRVTPFGRFLRKTSLDELPQFFNVLKGDMTLVGPRPPIPYEFDHYESWHKRRVLECKPGITGYWQVECRGETTFDNMVRMDIHYCQERSFWLDLKLLVKTPWAILTTRGAG</sequence>
<gene>
    <name evidence="4" type="ORF">A2519_12320</name>
</gene>
<evidence type="ECO:0000313" key="4">
    <source>
        <dbReference type="EMBL" id="OGK02606.1"/>
    </source>
</evidence>
<dbReference type="EMBL" id="MFYX01000105">
    <property type="protein sequence ID" value="OGK02606.1"/>
    <property type="molecule type" value="Genomic_DNA"/>
</dbReference>
<organism evidence="4 5">
    <name type="scientific">Candidatus Raymondbacteria bacterium RIFOXYD12_FULL_49_13</name>
    <dbReference type="NCBI Taxonomy" id="1817890"/>
    <lineage>
        <taxon>Bacteria</taxon>
        <taxon>Raymondiibacteriota</taxon>
    </lineage>
</organism>
<dbReference type="InterPro" id="IPR003362">
    <property type="entry name" value="Bact_transf"/>
</dbReference>
<evidence type="ECO:0000256" key="1">
    <source>
        <dbReference type="ARBA" id="ARBA00006464"/>
    </source>
</evidence>
<accession>A0A1F7F7X6</accession>
<dbReference type="GO" id="GO:0016780">
    <property type="term" value="F:phosphotransferase activity, for other substituted phosphate groups"/>
    <property type="evidence" value="ECO:0007669"/>
    <property type="project" value="TreeGrafter"/>
</dbReference>
<name>A0A1F7F7X6_UNCRA</name>
<dbReference type="AlphaFoldDB" id="A0A1F7F7X6"/>
<dbReference type="Pfam" id="PF02397">
    <property type="entry name" value="Bac_transf"/>
    <property type="match status" value="1"/>
</dbReference>
<feature type="domain" description="Bacterial sugar transferase" evidence="3">
    <location>
        <begin position="25"/>
        <end position="223"/>
    </location>
</feature>
<dbReference type="PANTHER" id="PTHR30576">
    <property type="entry name" value="COLANIC BIOSYNTHESIS UDP-GLUCOSE LIPID CARRIER TRANSFERASE"/>
    <property type="match status" value="1"/>
</dbReference>
<evidence type="ECO:0000259" key="3">
    <source>
        <dbReference type="Pfam" id="PF02397"/>
    </source>
</evidence>
<evidence type="ECO:0000313" key="5">
    <source>
        <dbReference type="Proteomes" id="UP000179243"/>
    </source>
</evidence>
<keyword evidence="2" id="KW-0812">Transmembrane</keyword>
<reference evidence="4 5" key="1">
    <citation type="journal article" date="2016" name="Nat. Commun.">
        <title>Thousands of microbial genomes shed light on interconnected biogeochemical processes in an aquifer system.</title>
        <authorList>
            <person name="Anantharaman K."/>
            <person name="Brown C.T."/>
            <person name="Hug L.A."/>
            <person name="Sharon I."/>
            <person name="Castelle C.J."/>
            <person name="Probst A.J."/>
            <person name="Thomas B.C."/>
            <person name="Singh A."/>
            <person name="Wilkins M.J."/>
            <person name="Karaoz U."/>
            <person name="Brodie E.L."/>
            <person name="Williams K.H."/>
            <person name="Hubbard S.S."/>
            <person name="Banfield J.F."/>
        </authorList>
    </citation>
    <scope>NUCLEOTIDE SEQUENCE [LARGE SCALE GENOMIC DNA]</scope>
</reference>
<keyword evidence="2" id="KW-0472">Membrane</keyword>
<protein>
    <recommendedName>
        <fullName evidence="3">Bacterial sugar transferase domain-containing protein</fullName>
    </recommendedName>
</protein>
<dbReference type="PANTHER" id="PTHR30576:SF10">
    <property type="entry name" value="SLL5057 PROTEIN"/>
    <property type="match status" value="1"/>
</dbReference>
<feature type="transmembrane region" description="Helical" evidence="2">
    <location>
        <begin position="30"/>
        <end position="51"/>
    </location>
</feature>
<proteinExistence type="inferred from homology"/>
<evidence type="ECO:0000256" key="2">
    <source>
        <dbReference type="SAM" id="Phobius"/>
    </source>
</evidence>
<keyword evidence="2" id="KW-1133">Transmembrane helix</keyword>
<comment type="caution">
    <text evidence="4">The sequence shown here is derived from an EMBL/GenBank/DDBJ whole genome shotgun (WGS) entry which is preliminary data.</text>
</comment>
<dbReference type="Proteomes" id="UP000179243">
    <property type="component" value="Unassembled WGS sequence"/>
</dbReference>
<comment type="similarity">
    <text evidence="1">Belongs to the bacterial sugar transferase family.</text>
</comment>